<accession>A0ABT8K4P0</accession>
<keyword evidence="1" id="KW-0472">Membrane</keyword>
<evidence type="ECO:0000313" key="2">
    <source>
        <dbReference type="EMBL" id="MDN4611968.1"/>
    </source>
</evidence>
<sequence length="341" mass="36795">MTPVTADVERAKDLMQRLGSVLRVRSKEYPQLRDRFARIEETAQVWTASLHIGHPWSDDNSVPIFWDDSDRVSFEKSYETLVNFAKNPSENSPTHAYQNLDSLLDEYLTRLSDSLDSIPIRGLSIKDIEAREDLYSSIALQRGRLANLRGSDQLAVLLAEARRSAEEAKSANAETNASKLDAQKAASVASEASLSGHFASLATEEFAAAGKYRVATICAIGVGIVVGGIVHFAVGISDLPSAIYNLGLVAAVFALAGYLGRQSASHRNVALWAKTIQVQLLTFDAFLGPITNEDSADEVRRSFASRVFGAVPSGGKEEGDAIPSTVVEQLLSLATKASAPK</sequence>
<keyword evidence="3" id="KW-1185">Reference proteome</keyword>
<gene>
    <name evidence="2" type="ORF">P5G52_13950</name>
</gene>
<organism evidence="2 3">
    <name type="scientific">Arthrobacter burdickii</name>
    <dbReference type="NCBI Taxonomy" id="3035920"/>
    <lineage>
        <taxon>Bacteria</taxon>
        <taxon>Bacillati</taxon>
        <taxon>Actinomycetota</taxon>
        <taxon>Actinomycetes</taxon>
        <taxon>Micrococcales</taxon>
        <taxon>Micrococcaceae</taxon>
        <taxon>Arthrobacter</taxon>
    </lineage>
</organism>
<evidence type="ECO:0000313" key="3">
    <source>
        <dbReference type="Proteomes" id="UP001174209"/>
    </source>
</evidence>
<dbReference type="EMBL" id="JAROCG010000001">
    <property type="protein sequence ID" value="MDN4611968.1"/>
    <property type="molecule type" value="Genomic_DNA"/>
</dbReference>
<evidence type="ECO:0000256" key="1">
    <source>
        <dbReference type="SAM" id="Phobius"/>
    </source>
</evidence>
<keyword evidence="1" id="KW-0812">Transmembrane</keyword>
<proteinExistence type="predicted"/>
<dbReference type="Proteomes" id="UP001174209">
    <property type="component" value="Unassembled WGS sequence"/>
</dbReference>
<comment type="caution">
    <text evidence="2">The sequence shown here is derived from an EMBL/GenBank/DDBJ whole genome shotgun (WGS) entry which is preliminary data.</text>
</comment>
<feature type="transmembrane region" description="Helical" evidence="1">
    <location>
        <begin position="214"/>
        <end position="236"/>
    </location>
</feature>
<name>A0ABT8K4P0_9MICC</name>
<protein>
    <submittedName>
        <fullName evidence="2">Uncharacterized protein</fullName>
    </submittedName>
</protein>
<reference evidence="2" key="1">
    <citation type="submission" date="2023-06" db="EMBL/GenBank/DDBJ databases">
        <title>MT1 and MT2 Draft Genomes of Novel Species.</title>
        <authorList>
            <person name="Venkateswaran K."/>
        </authorList>
    </citation>
    <scope>NUCLEOTIDE SEQUENCE</scope>
    <source>
        <strain evidence="2">IIF3SC-B10</strain>
    </source>
</reference>
<feature type="transmembrane region" description="Helical" evidence="1">
    <location>
        <begin position="242"/>
        <end position="260"/>
    </location>
</feature>
<dbReference type="RefSeq" id="WP_301228331.1">
    <property type="nucleotide sequence ID" value="NZ_JAROCG010000001.1"/>
</dbReference>
<keyword evidence="1" id="KW-1133">Transmembrane helix</keyword>